<reference evidence="1 2" key="1">
    <citation type="journal article" date="2015" name="Genome Biol.">
        <title>Comparative genomics of Steinernema reveals deeply conserved gene regulatory networks.</title>
        <authorList>
            <person name="Dillman A.R."/>
            <person name="Macchietto M."/>
            <person name="Porter C.F."/>
            <person name="Rogers A."/>
            <person name="Williams B."/>
            <person name="Antoshechkin I."/>
            <person name="Lee M.M."/>
            <person name="Goodwin Z."/>
            <person name="Lu X."/>
            <person name="Lewis E.E."/>
            <person name="Goodrich-Blair H."/>
            <person name="Stock S.P."/>
            <person name="Adams B.J."/>
            <person name="Sternberg P.W."/>
            <person name="Mortazavi A."/>
        </authorList>
    </citation>
    <scope>NUCLEOTIDE SEQUENCE [LARGE SCALE GENOMIC DNA]</scope>
    <source>
        <strain evidence="1 2">ALL</strain>
    </source>
</reference>
<dbReference type="AlphaFoldDB" id="A0A4U5PLH9"/>
<evidence type="ECO:0000313" key="1">
    <source>
        <dbReference type="EMBL" id="TKR96824.1"/>
    </source>
</evidence>
<protein>
    <submittedName>
        <fullName evidence="1">Uncharacterized protein</fullName>
    </submittedName>
</protein>
<evidence type="ECO:0000313" key="2">
    <source>
        <dbReference type="Proteomes" id="UP000298663"/>
    </source>
</evidence>
<sequence>MEDEMQEMKAQIGVLEAMIKKFRGTIDVVMRRDAQLERMLKVSQNRLADMELVQKENAMLKARIAQLEEMTGQNENRAQFE</sequence>
<dbReference type="OrthoDB" id="10607976at2759"/>
<dbReference type="Gene3D" id="6.10.140.920">
    <property type="match status" value="1"/>
</dbReference>
<keyword evidence="2" id="KW-1185">Reference proteome</keyword>
<proteinExistence type="predicted"/>
<gene>
    <name evidence="1" type="ORF">L596_010786</name>
</gene>
<dbReference type="EMBL" id="AZBU02000002">
    <property type="protein sequence ID" value="TKR96824.1"/>
    <property type="molecule type" value="Genomic_DNA"/>
</dbReference>
<name>A0A4U5PLH9_STECR</name>
<dbReference type="Proteomes" id="UP000298663">
    <property type="component" value="Unassembled WGS sequence"/>
</dbReference>
<reference evidence="1 2" key="2">
    <citation type="journal article" date="2019" name="G3 (Bethesda)">
        <title>Hybrid Assembly of the Genome of the Entomopathogenic Nematode Steinernema carpocapsae Identifies the X-Chromosome.</title>
        <authorList>
            <person name="Serra L."/>
            <person name="Macchietto M."/>
            <person name="Macias-Munoz A."/>
            <person name="McGill C.J."/>
            <person name="Rodriguez I.M."/>
            <person name="Rodriguez B."/>
            <person name="Murad R."/>
            <person name="Mortazavi A."/>
        </authorList>
    </citation>
    <scope>NUCLEOTIDE SEQUENCE [LARGE SCALE GENOMIC DNA]</scope>
    <source>
        <strain evidence="1 2">ALL</strain>
    </source>
</reference>
<accession>A0A4U5PLH9</accession>
<organism evidence="1 2">
    <name type="scientific">Steinernema carpocapsae</name>
    <name type="common">Entomopathogenic nematode</name>
    <dbReference type="NCBI Taxonomy" id="34508"/>
    <lineage>
        <taxon>Eukaryota</taxon>
        <taxon>Metazoa</taxon>
        <taxon>Ecdysozoa</taxon>
        <taxon>Nematoda</taxon>
        <taxon>Chromadorea</taxon>
        <taxon>Rhabditida</taxon>
        <taxon>Tylenchina</taxon>
        <taxon>Panagrolaimomorpha</taxon>
        <taxon>Strongyloidoidea</taxon>
        <taxon>Steinernematidae</taxon>
        <taxon>Steinernema</taxon>
    </lineage>
</organism>
<comment type="caution">
    <text evidence="1">The sequence shown here is derived from an EMBL/GenBank/DDBJ whole genome shotgun (WGS) entry which is preliminary data.</text>
</comment>